<organism evidence="1 2">
    <name type="scientific">Faecalibacterium cf. prausnitzii KLE1255</name>
    <dbReference type="NCBI Taxonomy" id="748224"/>
    <lineage>
        <taxon>Bacteria</taxon>
        <taxon>Bacillati</taxon>
        <taxon>Bacillota</taxon>
        <taxon>Clostridia</taxon>
        <taxon>Eubacteriales</taxon>
        <taxon>Oscillospiraceae</taxon>
        <taxon>Faecalibacterium</taxon>
    </lineage>
</organism>
<dbReference type="EMBL" id="AECU01000187">
    <property type="protein sequence ID" value="EFQ05996.1"/>
    <property type="molecule type" value="Genomic_DNA"/>
</dbReference>
<dbReference type="Proteomes" id="UP000006028">
    <property type="component" value="Unassembled WGS sequence"/>
</dbReference>
<evidence type="ECO:0000313" key="2">
    <source>
        <dbReference type="Proteomes" id="UP000006028"/>
    </source>
</evidence>
<dbReference type="BioCyc" id="FCF748224-HMP:GTSS-513-MONOMER"/>
<accession>E2ZLF6</accession>
<dbReference type="STRING" id="748224.HMPREF9436_02512"/>
<name>E2ZLF6_9FIRM</name>
<comment type="caution">
    <text evidence="1">The sequence shown here is derived from an EMBL/GenBank/DDBJ whole genome shotgun (WGS) entry which is preliminary data.</text>
</comment>
<dbReference type="HOGENOM" id="CLU_3270299_0_0_9"/>
<proteinExistence type="predicted"/>
<gene>
    <name evidence="1" type="ORF">HMPREF9436_02512</name>
</gene>
<reference evidence="1 2" key="1">
    <citation type="submission" date="2010-08" db="EMBL/GenBank/DDBJ databases">
        <authorList>
            <person name="Weinstock G."/>
            <person name="Sodergren E."/>
            <person name="Clifton S."/>
            <person name="Fulton L."/>
            <person name="Fulton B."/>
            <person name="Courtney L."/>
            <person name="Fronick C."/>
            <person name="Harrison M."/>
            <person name="Strong C."/>
            <person name="Farmer C."/>
            <person name="Delahaunty K."/>
            <person name="Markovic C."/>
            <person name="Hall O."/>
            <person name="Minx P."/>
            <person name="Tomlinson C."/>
            <person name="Mitreva M."/>
            <person name="Hou S."/>
            <person name="Chen J."/>
            <person name="Wollam A."/>
            <person name="Pepin K.H."/>
            <person name="Johnson M."/>
            <person name="Bhonagiri V."/>
            <person name="Zhang X."/>
            <person name="Suruliraj S."/>
            <person name="Warren W."/>
            <person name="Chinwalla A."/>
            <person name="Mardis E.R."/>
            <person name="Wilson R.K."/>
        </authorList>
    </citation>
    <scope>NUCLEOTIDE SEQUENCE [LARGE SCALE GENOMIC DNA]</scope>
    <source>
        <strain evidence="1 2">KLE1255</strain>
    </source>
</reference>
<dbReference type="AlphaFoldDB" id="E2ZLF6"/>
<evidence type="ECO:0000313" key="1">
    <source>
        <dbReference type="EMBL" id="EFQ05996.1"/>
    </source>
</evidence>
<protein>
    <submittedName>
        <fullName evidence="1">Uncharacterized protein</fullName>
    </submittedName>
</protein>
<sequence length="41" mass="4423">MQLYAAQMGDRPDDVWIQSGAASAVNKFRSPLSPARNGKMG</sequence>